<dbReference type="Pfam" id="PF16220">
    <property type="entry name" value="DUF4880"/>
    <property type="match status" value="1"/>
</dbReference>
<evidence type="ECO:0000313" key="3">
    <source>
        <dbReference type="EMBL" id="CDZ51930.1"/>
    </source>
</evidence>
<dbReference type="Proteomes" id="UP000039660">
    <property type="component" value="Unassembled WGS sequence"/>
</dbReference>
<dbReference type="RefSeq" id="WP_046637075.1">
    <property type="nucleotide sequence ID" value="NZ_CCRK01000011.1"/>
</dbReference>
<sequence length="311" mass="34063">MKEAPDGHKQAEDEISRRAAEWFALLLDGRETASDRQRLREWLLADERHAKAYSDLERLWSGAGIVHDLGKAQSPSRRTVLKTGGAAVVLAGAVWGSMRLLGPAAAYSTGTGETASVTLPDGSVATLSTRTALALNFDAERRRVVLEKGEAFFQVAPDTSRPFVVEASDLFSTALGTAFSVGFQEDGIAVTVTEHAVSVSTRDKFQRVEQGQSLIYRNGRMSVPVGADVETQLSWRSGKLVFLSTPFRDVVSSLSRWRTGKIIVMDDRLAQSRVTIIVDVKRSDTILDTLALGLPIKVQTLSPWLTFIYPR</sequence>
<dbReference type="GO" id="GO:0016989">
    <property type="term" value="F:sigma factor antagonist activity"/>
    <property type="evidence" value="ECO:0007669"/>
    <property type="project" value="TreeGrafter"/>
</dbReference>
<dbReference type="Gene3D" id="3.55.50.30">
    <property type="match status" value="1"/>
</dbReference>
<reference evidence="3 4" key="1">
    <citation type="submission" date="2014-08" db="EMBL/GenBank/DDBJ databases">
        <authorList>
            <person name="Chen Y.-H."/>
        </authorList>
    </citation>
    <scope>NUCLEOTIDE SEQUENCE [LARGE SCALE GENOMIC DNA]</scope>
</reference>
<evidence type="ECO:0000259" key="1">
    <source>
        <dbReference type="Pfam" id="PF04773"/>
    </source>
</evidence>
<dbReference type="EMBL" id="CCRK01000011">
    <property type="protein sequence ID" value="CDZ51930.1"/>
    <property type="molecule type" value="Genomic_DNA"/>
</dbReference>
<dbReference type="Pfam" id="PF04773">
    <property type="entry name" value="FecR"/>
    <property type="match status" value="1"/>
</dbReference>
<dbReference type="InterPro" id="IPR006860">
    <property type="entry name" value="FecR"/>
</dbReference>
<organism evidence="3 4">
    <name type="scientific">Neorhizobium galegae bv. officinalis</name>
    <dbReference type="NCBI Taxonomy" id="323656"/>
    <lineage>
        <taxon>Bacteria</taxon>
        <taxon>Pseudomonadati</taxon>
        <taxon>Pseudomonadota</taxon>
        <taxon>Alphaproteobacteria</taxon>
        <taxon>Hyphomicrobiales</taxon>
        <taxon>Rhizobiaceae</taxon>
        <taxon>Rhizobium/Agrobacterium group</taxon>
        <taxon>Neorhizobium</taxon>
    </lineage>
</organism>
<dbReference type="InterPro" id="IPR032623">
    <property type="entry name" value="FecR_N"/>
</dbReference>
<accession>A0A0T7GXB9</accession>
<dbReference type="AlphaFoldDB" id="A0A0T7GXB9"/>
<feature type="domain" description="FecR protein" evidence="1">
    <location>
        <begin position="106"/>
        <end position="197"/>
    </location>
</feature>
<dbReference type="PIRSF" id="PIRSF018266">
    <property type="entry name" value="FecR"/>
    <property type="match status" value="1"/>
</dbReference>
<proteinExistence type="predicted"/>
<evidence type="ECO:0000259" key="2">
    <source>
        <dbReference type="Pfam" id="PF16220"/>
    </source>
</evidence>
<dbReference type="InterPro" id="IPR012373">
    <property type="entry name" value="Ferrdict_sens_TM"/>
</dbReference>
<evidence type="ECO:0000313" key="4">
    <source>
        <dbReference type="Proteomes" id="UP000039660"/>
    </source>
</evidence>
<dbReference type="Gene3D" id="2.60.120.1440">
    <property type="match status" value="1"/>
</dbReference>
<feature type="domain" description="FecR N-terminal" evidence="2">
    <location>
        <begin position="18"/>
        <end position="59"/>
    </location>
</feature>
<dbReference type="PANTHER" id="PTHR30273:SF2">
    <property type="entry name" value="PROTEIN FECR"/>
    <property type="match status" value="1"/>
</dbReference>
<name>A0A0T7GXB9_NEOGA</name>
<dbReference type="PANTHER" id="PTHR30273">
    <property type="entry name" value="PERIPLASMIC SIGNAL SENSOR AND SIGMA FACTOR ACTIVATOR FECR-RELATED"/>
    <property type="match status" value="1"/>
</dbReference>
<gene>
    <name evidence="3" type="ORF">NGAL_HAMBI1189_42230</name>
</gene>
<protein>
    <submittedName>
        <fullName evidence="3">Fe2+-dicitrate sensor, membrane component</fullName>
    </submittedName>
</protein>